<proteinExistence type="predicted"/>
<evidence type="ECO:0000313" key="3">
    <source>
        <dbReference type="Proteomes" id="UP001589810"/>
    </source>
</evidence>
<feature type="region of interest" description="Disordered" evidence="1">
    <location>
        <begin position="297"/>
        <end position="320"/>
    </location>
</feature>
<dbReference type="EMBL" id="JBHLUD010000002">
    <property type="protein sequence ID" value="MFC0541903.1"/>
    <property type="molecule type" value="Genomic_DNA"/>
</dbReference>
<accession>A0ABV6MNM0</accession>
<dbReference type="Proteomes" id="UP001589810">
    <property type="component" value="Unassembled WGS sequence"/>
</dbReference>
<protein>
    <recommendedName>
        <fullName evidence="4">DUF2397 family protein</fullName>
    </recommendedName>
</protein>
<name>A0ABV6MNM0_9PSEU</name>
<evidence type="ECO:0008006" key="4">
    <source>
        <dbReference type="Google" id="ProtNLM"/>
    </source>
</evidence>
<comment type="caution">
    <text evidence="2">The sequence shown here is derived from an EMBL/GenBank/DDBJ whole genome shotgun (WGS) entry which is preliminary data.</text>
</comment>
<reference evidence="2 3" key="1">
    <citation type="submission" date="2024-09" db="EMBL/GenBank/DDBJ databases">
        <authorList>
            <person name="Sun Q."/>
            <person name="Mori K."/>
        </authorList>
    </citation>
    <scope>NUCLEOTIDE SEQUENCE [LARGE SCALE GENOMIC DNA]</scope>
    <source>
        <strain evidence="2 3">TBRC 1432</strain>
    </source>
</reference>
<dbReference type="RefSeq" id="WP_273942062.1">
    <property type="nucleotide sequence ID" value="NZ_CP097263.1"/>
</dbReference>
<organism evidence="2 3">
    <name type="scientific">Kutzneria chonburiensis</name>
    <dbReference type="NCBI Taxonomy" id="1483604"/>
    <lineage>
        <taxon>Bacteria</taxon>
        <taxon>Bacillati</taxon>
        <taxon>Actinomycetota</taxon>
        <taxon>Actinomycetes</taxon>
        <taxon>Pseudonocardiales</taxon>
        <taxon>Pseudonocardiaceae</taxon>
        <taxon>Kutzneria</taxon>
    </lineage>
</organism>
<evidence type="ECO:0000313" key="2">
    <source>
        <dbReference type="EMBL" id="MFC0541903.1"/>
    </source>
</evidence>
<keyword evidence="3" id="KW-1185">Reference proteome</keyword>
<sequence>MTELDLFSPEPEPEPDAAFLDRLKAFMAPVAHQSDAVIKDPELLRWAHAVYEAFGDRDDTGEGLTVAEIEAACGQAGPGTFESRLAVFKALGLVAAPRDQAYHRRLVFSTTGVAALLLFERLRREGGVQEILLLLDQTTQGIRDGLLGPDDVAAKLATLRRALAINAGELAQLRTRPVMELVAQRRNHRAADRLLFQAKTLVEVVETRFPQLSAAGGQLITQALRYSAAANELVDRLLRQVRAERDFSMLEPEQYRTAALYSDTEALAAVFGRTVFDKPAAAIGPEQILLTLEQHRPREVSQRPPRPVDLPTTDDPVARSHHRREALRRRRAAAVQIHLKGQPEVDLTAEIQAAGWPGAAKLVIDLLAASADPEIPVTVTLSTALLVDGTASVTYLTPLRLCRATKDDDDG</sequence>
<evidence type="ECO:0000256" key="1">
    <source>
        <dbReference type="SAM" id="MobiDB-lite"/>
    </source>
</evidence>
<gene>
    <name evidence="2" type="ORF">ACFFH7_10455</name>
</gene>